<accession>A0ABW0EJW5</accession>
<keyword evidence="3 8" id="KW-0805">Transcription regulation</keyword>
<comment type="caution">
    <text evidence="12">The sequence shown here is derived from an EMBL/GenBank/DDBJ whole genome shotgun (WGS) entry which is preliminary data.</text>
</comment>
<dbReference type="InterPro" id="IPR028624">
    <property type="entry name" value="Tscrpt_elong_fac_GreA/B"/>
</dbReference>
<dbReference type="Gene3D" id="1.10.287.180">
    <property type="entry name" value="Transcription elongation factor, GreA/GreB, N-terminal domain"/>
    <property type="match status" value="1"/>
</dbReference>
<keyword evidence="13" id="KW-1185">Reference proteome</keyword>
<evidence type="ECO:0000256" key="9">
    <source>
        <dbReference type="SAM" id="MobiDB-lite"/>
    </source>
</evidence>
<evidence type="ECO:0000313" key="12">
    <source>
        <dbReference type="EMBL" id="MFC5287197.1"/>
    </source>
</evidence>
<keyword evidence="4 8" id="KW-0238">DNA-binding</keyword>
<dbReference type="SUPFAM" id="SSF46557">
    <property type="entry name" value="GreA transcript cleavage protein, N-terminal domain"/>
    <property type="match status" value="1"/>
</dbReference>
<evidence type="ECO:0000256" key="4">
    <source>
        <dbReference type="ARBA" id="ARBA00023125"/>
    </source>
</evidence>
<keyword evidence="12" id="KW-0648">Protein biosynthesis</keyword>
<feature type="region of interest" description="Disordered" evidence="9">
    <location>
        <begin position="114"/>
        <end position="149"/>
    </location>
</feature>
<dbReference type="InterPro" id="IPR036805">
    <property type="entry name" value="Tscrpt_elong_fac_GreA/B_N_sf"/>
</dbReference>
<keyword evidence="5 8" id="KW-0804">Transcription</keyword>
<evidence type="ECO:0000256" key="6">
    <source>
        <dbReference type="ARBA" id="ARBA00024916"/>
    </source>
</evidence>
<organism evidence="12 13">
    <name type="scientific">Actinokineospora guangxiensis</name>
    <dbReference type="NCBI Taxonomy" id="1490288"/>
    <lineage>
        <taxon>Bacteria</taxon>
        <taxon>Bacillati</taxon>
        <taxon>Actinomycetota</taxon>
        <taxon>Actinomycetes</taxon>
        <taxon>Pseudonocardiales</taxon>
        <taxon>Pseudonocardiaceae</taxon>
        <taxon>Actinokineospora</taxon>
    </lineage>
</organism>
<dbReference type="RefSeq" id="WP_378245892.1">
    <property type="nucleotide sequence ID" value="NZ_JBHSKF010000003.1"/>
</dbReference>
<evidence type="ECO:0000313" key="13">
    <source>
        <dbReference type="Proteomes" id="UP001596157"/>
    </source>
</evidence>
<dbReference type="SUPFAM" id="SSF54534">
    <property type="entry name" value="FKBP-like"/>
    <property type="match status" value="1"/>
</dbReference>
<dbReference type="EMBL" id="JBHSKF010000003">
    <property type="protein sequence ID" value="MFC5287197.1"/>
    <property type="molecule type" value="Genomic_DNA"/>
</dbReference>
<proteinExistence type="inferred from homology"/>
<evidence type="ECO:0000256" key="8">
    <source>
        <dbReference type="HAMAP-Rule" id="MF_00105"/>
    </source>
</evidence>
<dbReference type="Pfam" id="PF03449">
    <property type="entry name" value="GreA_GreB_N"/>
    <property type="match status" value="1"/>
</dbReference>
<keyword evidence="8" id="KW-0175">Coiled coil</keyword>
<evidence type="ECO:0000256" key="2">
    <source>
        <dbReference type="ARBA" id="ARBA00013729"/>
    </source>
</evidence>
<comment type="function">
    <text evidence="6 8">Necessary for efficient RNA polymerase transcription elongation past template-encoded arresting sites. The arresting sites in DNA have the property of trapping a certain fraction of elongating RNA polymerases that pass through, resulting in locked ternary complexes. Cleavage of the nascent transcript by cleavage factors such as GreA or GreB allows the resumption of elongation from the new 3'terminus. GreA releases sequences of 2 to 3 nucleotides.</text>
</comment>
<dbReference type="GO" id="GO:0003746">
    <property type="term" value="F:translation elongation factor activity"/>
    <property type="evidence" value="ECO:0007669"/>
    <property type="project" value="UniProtKB-KW"/>
</dbReference>
<dbReference type="Gene3D" id="3.10.50.30">
    <property type="entry name" value="Transcription elongation factor, GreA/GreB, C-terminal domain"/>
    <property type="match status" value="1"/>
</dbReference>
<dbReference type="InterPro" id="IPR018151">
    <property type="entry name" value="TF_GreA/GreB_CS"/>
</dbReference>
<feature type="domain" description="Transcription elongation factor GreA/GreB N-terminal" evidence="11">
    <location>
        <begin position="11"/>
        <end position="79"/>
    </location>
</feature>
<dbReference type="PANTHER" id="PTHR30437:SF4">
    <property type="entry name" value="TRANSCRIPTION ELONGATION FACTOR GREA"/>
    <property type="match status" value="1"/>
</dbReference>
<evidence type="ECO:0000259" key="11">
    <source>
        <dbReference type="Pfam" id="PF03449"/>
    </source>
</evidence>
<protein>
    <recommendedName>
        <fullName evidence="2 8">Transcription elongation factor GreA</fullName>
    </recommendedName>
    <alternativeName>
        <fullName evidence="7 8">Transcript cleavage factor GreA</fullName>
    </alternativeName>
</protein>
<feature type="domain" description="Transcription elongation factor GreA/GreB C-terminal" evidence="10">
    <location>
        <begin position="86"/>
        <end position="157"/>
    </location>
</feature>
<keyword evidence="12" id="KW-0251">Elongation factor</keyword>
<name>A0ABW0EJW5_9PSEU</name>
<dbReference type="PROSITE" id="PS00829">
    <property type="entry name" value="GREAB_1"/>
    <property type="match status" value="1"/>
</dbReference>
<dbReference type="PANTHER" id="PTHR30437">
    <property type="entry name" value="TRANSCRIPTION ELONGATION FACTOR GREA"/>
    <property type="match status" value="1"/>
</dbReference>
<gene>
    <name evidence="8 12" type="primary">greA</name>
    <name evidence="12" type="ORF">ACFPM7_09070</name>
</gene>
<dbReference type="NCBIfam" id="NF001262">
    <property type="entry name" value="PRK00226.1-3"/>
    <property type="match status" value="1"/>
</dbReference>
<evidence type="ECO:0000259" key="10">
    <source>
        <dbReference type="Pfam" id="PF01272"/>
    </source>
</evidence>
<dbReference type="Pfam" id="PF01272">
    <property type="entry name" value="GreA_GreB"/>
    <property type="match status" value="1"/>
</dbReference>
<sequence>MVTVSDTKVTWLTQEAYNRLKHELDELIENRAVIAEKINTSREEGDLKENGGYHAAREEQGQQEARIRHLQELLRGAKVGEAPAADGTARPGMVLTVRYDGDDDHEKFLLATREEGGSEGELEVYSPESPLGKALMGAKEGETREYELPNGRNQKVVLVKAVPYSS</sequence>
<evidence type="ECO:0000256" key="7">
    <source>
        <dbReference type="ARBA" id="ARBA00030776"/>
    </source>
</evidence>
<dbReference type="HAMAP" id="MF_00105">
    <property type="entry name" value="GreA_GreB"/>
    <property type="match status" value="1"/>
</dbReference>
<evidence type="ECO:0000256" key="3">
    <source>
        <dbReference type="ARBA" id="ARBA00023015"/>
    </source>
</evidence>
<evidence type="ECO:0000256" key="1">
    <source>
        <dbReference type="ARBA" id="ARBA00008213"/>
    </source>
</evidence>
<dbReference type="InterPro" id="IPR022691">
    <property type="entry name" value="Tscrpt_elong_fac_GreA/B_N"/>
</dbReference>
<comment type="similarity">
    <text evidence="1 8">Belongs to the GreA/GreB family.</text>
</comment>
<feature type="coiled-coil region" evidence="8">
    <location>
        <begin position="17"/>
        <end position="44"/>
    </location>
</feature>
<evidence type="ECO:0000256" key="5">
    <source>
        <dbReference type="ARBA" id="ARBA00023163"/>
    </source>
</evidence>
<dbReference type="InterPro" id="IPR001437">
    <property type="entry name" value="Tscrpt_elong_fac_GreA/B_C"/>
</dbReference>
<dbReference type="Proteomes" id="UP001596157">
    <property type="component" value="Unassembled WGS sequence"/>
</dbReference>
<dbReference type="PIRSF" id="PIRSF006092">
    <property type="entry name" value="GreA_GreB"/>
    <property type="match status" value="1"/>
</dbReference>
<dbReference type="InterPro" id="IPR023459">
    <property type="entry name" value="Tscrpt_elong_fac_GreA/B_fam"/>
</dbReference>
<dbReference type="InterPro" id="IPR036953">
    <property type="entry name" value="GreA/GreB_C_sf"/>
</dbReference>
<reference evidence="13" key="1">
    <citation type="journal article" date="2019" name="Int. J. Syst. Evol. Microbiol.">
        <title>The Global Catalogue of Microorganisms (GCM) 10K type strain sequencing project: providing services to taxonomists for standard genome sequencing and annotation.</title>
        <authorList>
            <consortium name="The Broad Institute Genomics Platform"/>
            <consortium name="The Broad Institute Genome Sequencing Center for Infectious Disease"/>
            <person name="Wu L."/>
            <person name="Ma J."/>
        </authorList>
    </citation>
    <scope>NUCLEOTIDE SEQUENCE [LARGE SCALE GENOMIC DNA]</scope>
    <source>
        <strain evidence="13">CCUG 59778</strain>
    </source>
</reference>